<protein>
    <submittedName>
        <fullName evidence="1">Uncharacterized protein</fullName>
    </submittedName>
</protein>
<keyword evidence="2" id="KW-1185">Reference proteome</keyword>
<proteinExistence type="predicted"/>
<dbReference type="EMBL" id="JAYMGO010000013">
    <property type="protein sequence ID" value="KAL1262878.1"/>
    <property type="molecule type" value="Genomic_DNA"/>
</dbReference>
<name>A0ABR3MGR7_9TELE</name>
<organism evidence="1 2">
    <name type="scientific">Cirrhinus molitorella</name>
    <name type="common">mud carp</name>
    <dbReference type="NCBI Taxonomy" id="172907"/>
    <lineage>
        <taxon>Eukaryota</taxon>
        <taxon>Metazoa</taxon>
        <taxon>Chordata</taxon>
        <taxon>Craniata</taxon>
        <taxon>Vertebrata</taxon>
        <taxon>Euteleostomi</taxon>
        <taxon>Actinopterygii</taxon>
        <taxon>Neopterygii</taxon>
        <taxon>Teleostei</taxon>
        <taxon>Ostariophysi</taxon>
        <taxon>Cypriniformes</taxon>
        <taxon>Cyprinidae</taxon>
        <taxon>Labeoninae</taxon>
        <taxon>Labeonini</taxon>
        <taxon>Cirrhinus</taxon>
    </lineage>
</organism>
<gene>
    <name evidence="1" type="ORF">QQF64_005617</name>
</gene>
<evidence type="ECO:0000313" key="2">
    <source>
        <dbReference type="Proteomes" id="UP001558613"/>
    </source>
</evidence>
<accession>A0ABR3MGR7</accession>
<sequence length="75" mass="8450">MVGLQLFASLWPDFNSRAYKLSLNSVELCLPTLPPPFCHCLLTNVPLQLFPDMADPTFCSSPFRGGFWPHVPLTR</sequence>
<comment type="caution">
    <text evidence="1">The sequence shown here is derived from an EMBL/GenBank/DDBJ whole genome shotgun (WGS) entry which is preliminary data.</text>
</comment>
<evidence type="ECO:0000313" key="1">
    <source>
        <dbReference type="EMBL" id="KAL1262878.1"/>
    </source>
</evidence>
<dbReference type="Proteomes" id="UP001558613">
    <property type="component" value="Unassembled WGS sequence"/>
</dbReference>
<reference evidence="1 2" key="1">
    <citation type="submission" date="2023-09" db="EMBL/GenBank/DDBJ databases">
        <authorList>
            <person name="Wang M."/>
        </authorList>
    </citation>
    <scope>NUCLEOTIDE SEQUENCE [LARGE SCALE GENOMIC DNA]</scope>
    <source>
        <strain evidence="1">GT-2023</strain>
        <tissue evidence="1">Liver</tissue>
    </source>
</reference>